<keyword evidence="9 10" id="KW-0472">Membrane</keyword>
<gene>
    <name evidence="12" type="ORF">LOD99_6706</name>
</gene>
<dbReference type="AlphaFoldDB" id="A0AAV7JMA9"/>
<dbReference type="GO" id="GO:0006605">
    <property type="term" value="P:protein targeting"/>
    <property type="evidence" value="ECO:0007669"/>
    <property type="project" value="InterPro"/>
</dbReference>
<keyword evidence="4 11" id="KW-0812">Transmembrane</keyword>
<evidence type="ECO:0000256" key="7">
    <source>
        <dbReference type="ARBA" id="ARBA00022989"/>
    </source>
</evidence>
<name>A0AAV7JMA9_9METZ</name>
<keyword evidence="7 11" id="KW-1133">Transmembrane helix</keyword>
<dbReference type="PRINTS" id="PR00351">
    <property type="entry name" value="OM20RECEPTOR"/>
</dbReference>
<keyword evidence="13" id="KW-1185">Reference proteome</keyword>
<keyword evidence="8 10" id="KW-0496">Mitochondrion</keyword>
<dbReference type="InterPro" id="IPR023392">
    <property type="entry name" value="Tom20_dom_sf"/>
</dbReference>
<dbReference type="InterPro" id="IPR002056">
    <property type="entry name" value="MAS20"/>
</dbReference>
<feature type="transmembrane region" description="Helical" evidence="11">
    <location>
        <begin position="6"/>
        <end position="27"/>
    </location>
</feature>
<evidence type="ECO:0000313" key="12">
    <source>
        <dbReference type="EMBL" id="KAI6649540.1"/>
    </source>
</evidence>
<proteinExistence type="inferred from homology"/>
<accession>A0AAV7JMA9</accession>
<dbReference type="PANTHER" id="PTHR12430">
    <property type="entry name" value="MITOCHONDRIAL IMPORT RECEPTOR SUBUNIT TOM20"/>
    <property type="match status" value="1"/>
</dbReference>
<evidence type="ECO:0000313" key="13">
    <source>
        <dbReference type="Proteomes" id="UP001165289"/>
    </source>
</evidence>
<dbReference type="PANTHER" id="PTHR12430:SF0">
    <property type="entry name" value="TRANSLOCASE OF OUTER MITOCHONDRIAL MEMBRANE 20"/>
    <property type="match status" value="1"/>
</dbReference>
<keyword evidence="6" id="KW-0653">Protein transport</keyword>
<comment type="caution">
    <text evidence="12">The sequence shown here is derived from an EMBL/GenBank/DDBJ whole genome shotgun (WGS) entry which is preliminary data.</text>
</comment>
<keyword evidence="3" id="KW-0813">Transport</keyword>
<dbReference type="GO" id="GO:0030150">
    <property type="term" value="P:protein import into mitochondrial matrix"/>
    <property type="evidence" value="ECO:0007669"/>
    <property type="project" value="TreeGrafter"/>
</dbReference>
<evidence type="ECO:0000256" key="10">
    <source>
        <dbReference type="PIRNR" id="PIRNR037707"/>
    </source>
</evidence>
<sequence>MFMKIALFSTLGIVTSSFIAYCFYFDYHRVRAKDYKKKLRAKRLKQEAERQTTQQQVVLDLSSPAAREALLKAEYEKGMSLLMEENNHEAVTHFMNVVQLSPDPLKMINIFRQMLPQELFIDMMQQFQQLSAQMSASANTPSNGGETIALD</sequence>
<keyword evidence="12" id="KW-0675">Receptor</keyword>
<dbReference type="SUPFAM" id="SSF47157">
    <property type="entry name" value="Mitochondrial import receptor subunit Tom20"/>
    <property type="match status" value="1"/>
</dbReference>
<protein>
    <submittedName>
        <fullName evidence="12">Mitochondrial import receptor subunit TOM20-like</fullName>
    </submittedName>
</protein>
<evidence type="ECO:0000256" key="11">
    <source>
        <dbReference type="SAM" id="Phobius"/>
    </source>
</evidence>
<evidence type="ECO:0000256" key="3">
    <source>
        <dbReference type="ARBA" id="ARBA00022448"/>
    </source>
</evidence>
<dbReference type="GO" id="GO:0008320">
    <property type="term" value="F:protein transmembrane transporter activity"/>
    <property type="evidence" value="ECO:0007669"/>
    <property type="project" value="TreeGrafter"/>
</dbReference>
<dbReference type="EMBL" id="JAKMXF010000320">
    <property type="protein sequence ID" value="KAI6649540.1"/>
    <property type="molecule type" value="Genomic_DNA"/>
</dbReference>
<evidence type="ECO:0000256" key="2">
    <source>
        <dbReference type="ARBA" id="ARBA00005792"/>
    </source>
</evidence>
<reference evidence="12 13" key="1">
    <citation type="journal article" date="2023" name="BMC Biol.">
        <title>The compact genome of the sponge Oopsacas minuta (Hexactinellida) is lacking key metazoan core genes.</title>
        <authorList>
            <person name="Santini S."/>
            <person name="Schenkelaars Q."/>
            <person name="Jourda C."/>
            <person name="Duchesne M."/>
            <person name="Belahbib H."/>
            <person name="Rocher C."/>
            <person name="Selva M."/>
            <person name="Riesgo A."/>
            <person name="Vervoort M."/>
            <person name="Leys S.P."/>
            <person name="Kodjabachian L."/>
            <person name="Le Bivic A."/>
            <person name="Borchiellini C."/>
            <person name="Claverie J.M."/>
            <person name="Renard E."/>
        </authorList>
    </citation>
    <scope>NUCLEOTIDE SEQUENCE [LARGE SCALE GENOMIC DNA]</scope>
    <source>
        <strain evidence="12">SPO-2</strain>
    </source>
</reference>
<dbReference type="Proteomes" id="UP001165289">
    <property type="component" value="Unassembled WGS sequence"/>
</dbReference>
<dbReference type="GO" id="GO:0005742">
    <property type="term" value="C:mitochondrial outer membrane translocase complex"/>
    <property type="evidence" value="ECO:0007669"/>
    <property type="project" value="UniProtKB-UniRule"/>
</dbReference>
<evidence type="ECO:0000256" key="5">
    <source>
        <dbReference type="ARBA" id="ARBA00022787"/>
    </source>
</evidence>
<evidence type="ECO:0000256" key="9">
    <source>
        <dbReference type="ARBA" id="ARBA00023136"/>
    </source>
</evidence>
<evidence type="ECO:0000256" key="6">
    <source>
        <dbReference type="ARBA" id="ARBA00022927"/>
    </source>
</evidence>
<dbReference type="Gene3D" id="1.20.960.10">
    <property type="entry name" value="Mitochondrial outer membrane translocase complex, subunit Tom20 domain"/>
    <property type="match status" value="1"/>
</dbReference>
<organism evidence="12 13">
    <name type="scientific">Oopsacas minuta</name>
    <dbReference type="NCBI Taxonomy" id="111878"/>
    <lineage>
        <taxon>Eukaryota</taxon>
        <taxon>Metazoa</taxon>
        <taxon>Porifera</taxon>
        <taxon>Hexactinellida</taxon>
        <taxon>Hexasterophora</taxon>
        <taxon>Lyssacinosida</taxon>
        <taxon>Leucopsacidae</taxon>
        <taxon>Oopsacas</taxon>
    </lineage>
</organism>
<dbReference type="Pfam" id="PF02064">
    <property type="entry name" value="MAS20"/>
    <property type="match status" value="1"/>
</dbReference>
<keyword evidence="5 10" id="KW-1000">Mitochondrion outer membrane</keyword>
<dbReference type="GO" id="GO:0016031">
    <property type="term" value="P:tRNA import into mitochondrion"/>
    <property type="evidence" value="ECO:0007669"/>
    <property type="project" value="TreeGrafter"/>
</dbReference>
<evidence type="ECO:0000256" key="4">
    <source>
        <dbReference type="ARBA" id="ARBA00022692"/>
    </source>
</evidence>
<evidence type="ECO:0000256" key="8">
    <source>
        <dbReference type="ARBA" id="ARBA00023128"/>
    </source>
</evidence>
<comment type="subcellular location">
    <subcellularLocation>
        <location evidence="1">Mitochondrion outer membrane</location>
        <topology evidence="1">Single-pass membrane protein</topology>
    </subcellularLocation>
</comment>
<dbReference type="PIRSF" id="PIRSF037707">
    <property type="entry name" value="MAS20_rcpt"/>
    <property type="match status" value="1"/>
</dbReference>
<dbReference type="GO" id="GO:0006886">
    <property type="term" value="P:intracellular protein transport"/>
    <property type="evidence" value="ECO:0007669"/>
    <property type="project" value="InterPro"/>
</dbReference>
<comment type="similarity">
    <text evidence="2 10">Belongs to the Tom20 family.</text>
</comment>
<evidence type="ECO:0000256" key="1">
    <source>
        <dbReference type="ARBA" id="ARBA00004572"/>
    </source>
</evidence>
<dbReference type="GO" id="GO:0030943">
    <property type="term" value="F:mitochondrion targeting sequence binding"/>
    <property type="evidence" value="ECO:0007669"/>
    <property type="project" value="TreeGrafter"/>
</dbReference>